<reference evidence="4 5" key="1">
    <citation type="submission" date="2017-03" db="EMBL/GenBank/DDBJ databases">
        <title>Comparative genomics of honeybee gut symbionts reveal geographically distinct and subgroup specific antibiotic resistance.</title>
        <authorList>
            <person name="Ludvigsen J."/>
            <person name="Porcellato D."/>
            <person name="Labee-Lund T.M."/>
            <person name="Amdam G.V."/>
            <person name="Rudi K."/>
        </authorList>
    </citation>
    <scope>NUCLEOTIDE SEQUENCE [LARGE SCALE GENOMIC DNA]</scope>
    <source>
        <strain evidence="2 5">A-7-12</strain>
        <strain evidence="3 4">A-9-12</strain>
    </source>
</reference>
<feature type="transmembrane region" description="Helical" evidence="1">
    <location>
        <begin position="57"/>
        <end position="77"/>
    </location>
</feature>
<keyword evidence="4" id="KW-1185">Reference proteome</keyword>
<dbReference type="Proteomes" id="UP000194977">
    <property type="component" value="Unassembled WGS sequence"/>
</dbReference>
<dbReference type="RefSeq" id="WP_086271978.1">
    <property type="nucleotide sequence ID" value="NZ_MZNE01000031.1"/>
</dbReference>
<keyword evidence="1" id="KW-0812">Transmembrane</keyword>
<protein>
    <submittedName>
        <fullName evidence="2">Uncharacterized protein</fullName>
    </submittedName>
</protein>
<organism evidence="2 5">
    <name type="scientific">Gilliamella apicola</name>
    <dbReference type="NCBI Taxonomy" id="1196095"/>
    <lineage>
        <taxon>Bacteria</taxon>
        <taxon>Pseudomonadati</taxon>
        <taxon>Pseudomonadota</taxon>
        <taxon>Gammaproteobacteria</taxon>
        <taxon>Orbales</taxon>
        <taxon>Orbaceae</taxon>
        <taxon>Gilliamella</taxon>
    </lineage>
</organism>
<comment type="caution">
    <text evidence="2">The sequence shown here is derived from an EMBL/GenBank/DDBJ whole genome shotgun (WGS) entry which is preliminary data.</text>
</comment>
<dbReference type="Proteomes" id="UP000194800">
    <property type="component" value="Unassembled WGS sequence"/>
</dbReference>
<evidence type="ECO:0000256" key="1">
    <source>
        <dbReference type="SAM" id="Phobius"/>
    </source>
</evidence>
<dbReference type="OrthoDB" id="7067171at2"/>
<accession>A0A242NH09</accession>
<name>A0A242NH09_9GAMM</name>
<gene>
    <name evidence="3" type="ORF">B6C91_03665</name>
    <name evidence="2" type="ORF">B6D08_07905</name>
</gene>
<proteinExistence type="predicted"/>
<evidence type="ECO:0000313" key="3">
    <source>
        <dbReference type="EMBL" id="OTQ10987.1"/>
    </source>
</evidence>
<feature type="transmembrane region" description="Helical" evidence="1">
    <location>
        <begin position="138"/>
        <end position="157"/>
    </location>
</feature>
<dbReference type="AlphaFoldDB" id="A0A242NH09"/>
<evidence type="ECO:0000313" key="5">
    <source>
        <dbReference type="Proteomes" id="UP000194977"/>
    </source>
</evidence>
<evidence type="ECO:0000313" key="4">
    <source>
        <dbReference type="Proteomes" id="UP000194800"/>
    </source>
</evidence>
<evidence type="ECO:0000313" key="2">
    <source>
        <dbReference type="EMBL" id="OTP99313.1"/>
    </source>
</evidence>
<feature type="transmembrane region" description="Helical" evidence="1">
    <location>
        <begin position="33"/>
        <end position="51"/>
    </location>
</feature>
<dbReference type="EMBL" id="NARP01000018">
    <property type="protein sequence ID" value="OTP99313.1"/>
    <property type="molecule type" value="Genomic_DNA"/>
</dbReference>
<keyword evidence="1" id="KW-1133">Transmembrane helix</keyword>
<sequence length="158" mass="17951">MVNANKTILTEDINQTTLVTFSNLLIISQRLEVFSRSLTLIAFFVGLIAGWCLNSIFLTNCSLMIFLSGLFSQYYALRIAFDKKLFDYLATKHDQLPKVLNELDDALLQLNLIKSKQQPLRSIEDRQKGTLKLFKKQIVLISVQLILAIATVIWGISI</sequence>
<keyword evidence="1" id="KW-0472">Membrane</keyword>
<dbReference type="EMBL" id="NART01000010">
    <property type="protein sequence ID" value="OTQ10987.1"/>
    <property type="molecule type" value="Genomic_DNA"/>
</dbReference>